<evidence type="ECO:0000259" key="3">
    <source>
        <dbReference type="PROSITE" id="PS50837"/>
    </source>
</evidence>
<reference evidence="4 5" key="1">
    <citation type="journal article" date="2018" name="Sci. Rep.">
        <title>Characterisation of pathogen-specific regions and novel effector candidates in Fusarium oxysporum f. sp. cepae.</title>
        <authorList>
            <person name="Armitage A.D."/>
            <person name="Taylor A."/>
            <person name="Sobczyk M.K."/>
            <person name="Baxter L."/>
            <person name="Greenfield B.P."/>
            <person name="Bates H.J."/>
            <person name="Wilson F."/>
            <person name="Jackson A.C."/>
            <person name="Ott S."/>
            <person name="Harrison R.J."/>
            <person name="Clarkson J.P."/>
        </authorList>
    </citation>
    <scope>NUCLEOTIDE SEQUENCE [LARGE SCALE GENOMIC DNA]</scope>
    <source>
        <strain evidence="4 5">Fo_A28</strain>
    </source>
</reference>
<dbReference type="Pfam" id="PF24883">
    <property type="entry name" value="NPHP3_N"/>
    <property type="match status" value="1"/>
</dbReference>
<gene>
    <name evidence="4" type="ORF">BFJ68_g16383</name>
</gene>
<dbReference type="PANTHER" id="PTHR10039">
    <property type="entry name" value="AMELOGENIN"/>
    <property type="match status" value="1"/>
</dbReference>
<comment type="caution">
    <text evidence="4">The sequence shown here is derived from an EMBL/GenBank/DDBJ whole genome shotgun (WGS) entry which is preliminary data.</text>
</comment>
<dbReference type="Pfam" id="PF17107">
    <property type="entry name" value="SesA"/>
    <property type="match status" value="1"/>
</dbReference>
<dbReference type="InterPro" id="IPR031352">
    <property type="entry name" value="SesA"/>
</dbReference>
<evidence type="ECO:0000256" key="1">
    <source>
        <dbReference type="ARBA" id="ARBA00022737"/>
    </source>
</evidence>
<feature type="coiled-coil region" evidence="2">
    <location>
        <begin position="72"/>
        <end position="99"/>
    </location>
</feature>
<protein>
    <submittedName>
        <fullName evidence="4">Vegetative incompatibility protein HET-E-1</fullName>
    </submittedName>
</protein>
<dbReference type="Proteomes" id="UP000285860">
    <property type="component" value="Unassembled WGS sequence"/>
</dbReference>
<evidence type="ECO:0000313" key="4">
    <source>
        <dbReference type="EMBL" id="RKK90707.1"/>
    </source>
</evidence>
<dbReference type="VEuPathDB" id="FungiDB:HZS61_000213"/>
<dbReference type="InterPro" id="IPR056884">
    <property type="entry name" value="NPHP3-like_N"/>
</dbReference>
<dbReference type="VEuPathDB" id="FungiDB:FOC1_g10013252"/>
<dbReference type="Gene3D" id="3.40.50.300">
    <property type="entry name" value="P-loop containing nucleotide triphosphate hydrolases"/>
    <property type="match status" value="1"/>
</dbReference>
<sequence length="671" mass="76255">MDPLSIIASVIGITGAISAACKIIGNITDLPEAFDQVKRHLPLVQKTLEDARKRLESTALTDDQRESIHGTVNHCADKAKELKRIFDELENKCKQGQDAKSWAKVRTWYREALRGMKGHRVESLMNDILEDVKRLGLHEIFRLATQEDVKEIKKALEELSKVEPSLDDEEIESRGLIYATQTVSEGAFGQQVTPHGGSHKFVSGKYNIIGDSSTVHFGTENGFLHKLFAPNQIDPRNEKKRIERQKGGLLADSYQWILSHDDFRRWCENEESRLLWIKGDPGKGKTMLLCGIINELGRATEEPNNQARKLIYFFCQETEDRLNTATAVLRGLLSFLFVQQPTLLNKYDRSGERLPLDVDSWDALYDIFMNILQDPGLDDTYLILDGLDECKKDLDELLEFIVRLSSTRVKTLISSRNWPSIENALNAATQKVRLSLELNGEAISAAVDAYIEASVKKLVKLKNYKRETQEAIRRRLTSKAHGTFLWVAMVCQELADPDLQEWDMEKKLETLPPKLDHLYQRMIDQIFDSPKNAELCRKVLALVLTVYRPVSLGELRALVEWPGSFPGDVKSLNGAIRLCRSFLTIEEEEEDGIVYLVHQSAKEFLLDKASDIIFPQGREHEHHAIASCSLQAMSTTLRRNIYNLPAPGFPIDKIEPPREDPLQPIQYACVH</sequence>
<dbReference type="OrthoDB" id="538223at2759"/>
<keyword evidence="2" id="KW-0175">Coiled coil</keyword>
<dbReference type="EMBL" id="MRCY01000261">
    <property type="protein sequence ID" value="RKK90707.1"/>
    <property type="molecule type" value="Genomic_DNA"/>
</dbReference>
<dbReference type="InterPro" id="IPR007111">
    <property type="entry name" value="NACHT_NTPase"/>
</dbReference>
<accession>A0A420PDT2</accession>
<dbReference type="AlphaFoldDB" id="A0A420PDT2"/>
<name>A0A420PDT2_FUSOX</name>
<dbReference type="VEuPathDB" id="FungiDB:FOIG_00194"/>
<proteinExistence type="predicted"/>
<dbReference type="VEuPathDB" id="FungiDB:FOZG_00377"/>
<dbReference type="InterPro" id="IPR027417">
    <property type="entry name" value="P-loop_NTPase"/>
</dbReference>
<feature type="domain" description="NACHT" evidence="3">
    <location>
        <begin position="273"/>
        <end position="496"/>
    </location>
</feature>
<evidence type="ECO:0000313" key="5">
    <source>
        <dbReference type="Proteomes" id="UP000285860"/>
    </source>
</evidence>
<evidence type="ECO:0000256" key="2">
    <source>
        <dbReference type="SAM" id="Coils"/>
    </source>
</evidence>
<dbReference type="VEuPathDB" id="FungiDB:FOXG_06715"/>
<organism evidence="4 5">
    <name type="scientific">Fusarium oxysporum</name>
    <name type="common">Fusarium vascular wilt</name>
    <dbReference type="NCBI Taxonomy" id="5507"/>
    <lineage>
        <taxon>Eukaryota</taxon>
        <taxon>Fungi</taxon>
        <taxon>Dikarya</taxon>
        <taxon>Ascomycota</taxon>
        <taxon>Pezizomycotina</taxon>
        <taxon>Sordariomycetes</taxon>
        <taxon>Hypocreomycetidae</taxon>
        <taxon>Hypocreales</taxon>
        <taxon>Nectriaceae</taxon>
        <taxon>Fusarium</taxon>
        <taxon>Fusarium oxysporum species complex</taxon>
    </lineage>
</organism>
<keyword evidence="1" id="KW-0677">Repeat</keyword>
<dbReference type="SUPFAM" id="SSF52540">
    <property type="entry name" value="P-loop containing nucleoside triphosphate hydrolases"/>
    <property type="match status" value="1"/>
</dbReference>
<dbReference type="PROSITE" id="PS50837">
    <property type="entry name" value="NACHT"/>
    <property type="match status" value="1"/>
</dbReference>